<protein>
    <submittedName>
        <fullName evidence="4">Signal transduction protein</fullName>
    </submittedName>
</protein>
<dbReference type="SMART" id="SM00116">
    <property type="entry name" value="CBS"/>
    <property type="match status" value="2"/>
</dbReference>
<dbReference type="InterPro" id="IPR046342">
    <property type="entry name" value="CBS_dom_sf"/>
</dbReference>
<evidence type="ECO:0000256" key="1">
    <source>
        <dbReference type="ARBA" id="ARBA00023122"/>
    </source>
</evidence>
<proteinExistence type="predicted"/>
<sequence>MTAQLTVGDTMNAAVISCRTETSLREAITLLQSNRIQALVVVDGPGSLAGVFSQTDALGAWSRGLDYERSMASPVGEFMTRDVITCMPHVDLSRAAKLLTNNRIHRLVVVEERNDGRVWPIGVLSQTDIVRKLGQEGH</sequence>
<reference evidence="4 5" key="1">
    <citation type="submission" date="2015-07" db="EMBL/GenBank/DDBJ databases">
        <title>Whole genome sequence of Herpetosiphon geysericola DSM 7119.</title>
        <authorList>
            <person name="Hemp J."/>
            <person name="Ward L.M."/>
            <person name="Pace L.A."/>
            <person name="Fischer W.W."/>
        </authorList>
    </citation>
    <scope>NUCLEOTIDE SEQUENCE [LARGE SCALE GENOMIC DNA]</scope>
    <source>
        <strain evidence="4 5">DSM 7119</strain>
    </source>
</reference>
<accession>A0A0P6XE40</accession>
<evidence type="ECO:0000313" key="5">
    <source>
        <dbReference type="Proteomes" id="UP000050277"/>
    </source>
</evidence>
<dbReference type="Gene3D" id="3.10.580.10">
    <property type="entry name" value="CBS-domain"/>
    <property type="match status" value="1"/>
</dbReference>
<dbReference type="RefSeq" id="WP_054536640.1">
    <property type="nucleotide sequence ID" value="NZ_LGKP01000035.1"/>
</dbReference>
<dbReference type="InterPro" id="IPR051257">
    <property type="entry name" value="Diverse_CBS-Domain"/>
</dbReference>
<name>A0A0P6XE40_9CHLR</name>
<feature type="domain" description="CBS" evidence="3">
    <location>
        <begin position="11"/>
        <end position="67"/>
    </location>
</feature>
<comment type="caution">
    <text evidence="4">The sequence shown here is derived from an EMBL/GenBank/DDBJ whole genome shotgun (WGS) entry which is preliminary data.</text>
</comment>
<dbReference type="PROSITE" id="PS51371">
    <property type="entry name" value="CBS"/>
    <property type="match status" value="2"/>
</dbReference>
<evidence type="ECO:0000313" key="4">
    <source>
        <dbReference type="EMBL" id="KPL81361.1"/>
    </source>
</evidence>
<dbReference type="Pfam" id="PF00571">
    <property type="entry name" value="CBS"/>
    <property type="match status" value="2"/>
</dbReference>
<evidence type="ECO:0000259" key="3">
    <source>
        <dbReference type="PROSITE" id="PS51371"/>
    </source>
</evidence>
<dbReference type="OrthoDB" id="9791320at2"/>
<dbReference type="STRING" id="70996.SE18_22145"/>
<dbReference type="SUPFAM" id="SSF54631">
    <property type="entry name" value="CBS-domain pair"/>
    <property type="match status" value="1"/>
</dbReference>
<keyword evidence="5" id="KW-1185">Reference proteome</keyword>
<dbReference type="Proteomes" id="UP000050277">
    <property type="component" value="Unassembled WGS sequence"/>
</dbReference>
<dbReference type="EMBL" id="LGKP01000035">
    <property type="protein sequence ID" value="KPL81361.1"/>
    <property type="molecule type" value="Genomic_DNA"/>
</dbReference>
<feature type="domain" description="CBS" evidence="3">
    <location>
        <begin position="79"/>
        <end position="138"/>
    </location>
</feature>
<dbReference type="InterPro" id="IPR000644">
    <property type="entry name" value="CBS_dom"/>
</dbReference>
<dbReference type="PANTHER" id="PTHR43080">
    <property type="entry name" value="CBS DOMAIN-CONTAINING PROTEIN CBSX3, MITOCHONDRIAL"/>
    <property type="match status" value="1"/>
</dbReference>
<gene>
    <name evidence="4" type="ORF">SE18_22145</name>
</gene>
<keyword evidence="1 2" id="KW-0129">CBS domain</keyword>
<dbReference type="AlphaFoldDB" id="A0A0P6XE40"/>
<evidence type="ECO:0000256" key="2">
    <source>
        <dbReference type="PROSITE-ProRule" id="PRU00703"/>
    </source>
</evidence>
<organism evidence="4 5">
    <name type="scientific">Herpetosiphon geysericola</name>
    <dbReference type="NCBI Taxonomy" id="70996"/>
    <lineage>
        <taxon>Bacteria</taxon>
        <taxon>Bacillati</taxon>
        <taxon>Chloroflexota</taxon>
        <taxon>Chloroflexia</taxon>
        <taxon>Herpetosiphonales</taxon>
        <taxon>Herpetosiphonaceae</taxon>
        <taxon>Herpetosiphon</taxon>
    </lineage>
</organism>
<dbReference type="PANTHER" id="PTHR43080:SF26">
    <property type="entry name" value="REGULATORY PROTEIN"/>
    <property type="match status" value="1"/>
</dbReference>